<feature type="chain" id="PRO_5040301159" evidence="1">
    <location>
        <begin position="26"/>
        <end position="355"/>
    </location>
</feature>
<evidence type="ECO:0000256" key="1">
    <source>
        <dbReference type="SAM" id="SignalP"/>
    </source>
</evidence>
<evidence type="ECO:0000313" key="2">
    <source>
        <dbReference type="EMBL" id="KAG5651908.1"/>
    </source>
</evidence>
<proteinExistence type="predicted"/>
<feature type="signal peptide" evidence="1">
    <location>
        <begin position="1"/>
        <end position="25"/>
    </location>
</feature>
<accession>A0A9P7GKT2</accession>
<dbReference type="OrthoDB" id="2338662at2759"/>
<organism evidence="2 3">
    <name type="scientific">Sphagnurus paluster</name>
    <dbReference type="NCBI Taxonomy" id="117069"/>
    <lineage>
        <taxon>Eukaryota</taxon>
        <taxon>Fungi</taxon>
        <taxon>Dikarya</taxon>
        <taxon>Basidiomycota</taxon>
        <taxon>Agaricomycotina</taxon>
        <taxon>Agaricomycetes</taxon>
        <taxon>Agaricomycetidae</taxon>
        <taxon>Agaricales</taxon>
        <taxon>Tricholomatineae</taxon>
        <taxon>Lyophyllaceae</taxon>
        <taxon>Sphagnurus</taxon>
    </lineage>
</organism>
<sequence>MPPIEIIPRPLSLILVGLLAVGSTAQTWCGKHYSPDLPVVPPGGNFPIPVRFDSPQIALRCSPAIRPYLPEDVASSDTTFASIIIDAPITYSGISNAVPIKLPSTTSTGLEVRVTIDGKTLTRGTVKLNSTKTLLPFSLRNLQPRKTPYDISCTASFSTQTFHATSSLSYLPNPPSTIGSVTKMDMRTGALLARPANGKGGPYTPVFPVHPIPSFGSLTALDLVLDEMQQAGLYLMYDMRGTYQNKTSVTEQVNRIKSRPNLLLWYTADEPDGTTDPLNATSISSNLIKSLDGGDGKGGVGYHPVSLVLNCQDYFFNEYTRGADIVMQDAYTIGNNATFSTVWNTVCTKDFGDCG</sequence>
<reference evidence="2" key="1">
    <citation type="submission" date="2021-02" db="EMBL/GenBank/DDBJ databases">
        <authorList>
            <person name="Nieuwenhuis M."/>
            <person name="Van De Peppel L.J.J."/>
        </authorList>
    </citation>
    <scope>NUCLEOTIDE SEQUENCE</scope>
    <source>
        <strain evidence="2">D49</strain>
    </source>
</reference>
<dbReference type="InterPro" id="IPR017853">
    <property type="entry name" value="GH"/>
</dbReference>
<dbReference type="SUPFAM" id="SSF51445">
    <property type="entry name" value="(Trans)glycosidases"/>
    <property type="match status" value="1"/>
</dbReference>
<name>A0A9P7GKT2_9AGAR</name>
<dbReference type="AlphaFoldDB" id="A0A9P7GKT2"/>
<protein>
    <submittedName>
        <fullName evidence="2">Uncharacterized protein</fullName>
    </submittedName>
</protein>
<dbReference type="EMBL" id="JABCKI010000183">
    <property type="protein sequence ID" value="KAG5651908.1"/>
    <property type="molecule type" value="Genomic_DNA"/>
</dbReference>
<dbReference type="Proteomes" id="UP000717328">
    <property type="component" value="Unassembled WGS sequence"/>
</dbReference>
<comment type="caution">
    <text evidence="2">The sequence shown here is derived from an EMBL/GenBank/DDBJ whole genome shotgun (WGS) entry which is preliminary data.</text>
</comment>
<evidence type="ECO:0000313" key="3">
    <source>
        <dbReference type="Proteomes" id="UP000717328"/>
    </source>
</evidence>
<keyword evidence="1" id="KW-0732">Signal</keyword>
<keyword evidence="3" id="KW-1185">Reference proteome</keyword>
<gene>
    <name evidence="2" type="ORF">H0H81_006959</name>
</gene>
<reference evidence="2" key="2">
    <citation type="submission" date="2021-10" db="EMBL/GenBank/DDBJ databases">
        <title>Phylogenomics reveals ancestral predisposition of the termite-cultivated fungus Termitomyces towards a domesticated lifestyle.</title>
        <authorList>
            <person name="Auxier B."/>
            <person name="Grum-Grzhimaylo A."/>
            <person name="Cardenas M.E."/>
            <person name="Lodge J.D."/>
            <person name="Laessoe T."/>
            <person name="Pedersen O."/>
            <person name="Smith M.E."/>
            <person name="Kuyper T.W."/>
            <person name="Franco-Molano E.A."/>
            <person name="Baroni T.J."/>
            <person name="Aanen D.K."/>
        </authorList>
    </citation>
    <scope>NUCLEOTIDE SEQUENCE</scope>
    <source>
        <strain evidence="2">D49</strain>
    </source>
</reference>